<dbReference type="Proteomes" id="UP000176914">
    <property type="component" value="Unassembled WGS sequence"/>
</dbReference>
<evidence type="ECO:0000256" key="1">
    <source>
        <dbReference type="SAM" id="MobiDB-lite"/>
    </source>
</evidence>
<dbReference type="EMBL" id="MFLL01000001">
    <property type="protein sequence ID" value="OGG70807.1"/>
    <property type="molecule type" value="Genomic_DNA"/>
</dbReference>
<sequence length="162" mass="18859">MRQNPENRRAVNEGLNDHRDEKEEARRMQKAIEGFSYRDMLNENAARFMSSAAEMSESRESFPFPGIELEVHTKMIATDREFPGYTTPVDTLLDRCRGEGIRVMLGKNPESGNVYIVPAGRNEPDNEDMFILPRHLQINEMMDGDLRVLVIRDRLRYQSVRR</sequence>
<protein>
    <submittedName>
        <fullName evidence="2">Uncharacterized protein</fullName>
    </submittedName>
</protein>
<gene>
    <name evidence="2" type="ORF">A3C20_04790</name>
</gene>
<dbReference type="AlphaFoldDB" id="A0A1F6EB19"/>
<organism evidence="2 3">
    <name type="scientific">Candidatus Kaiserbacteria bacterium RIFCSPHIGHO2_02_FULL_55_25</name>
    <dbReference type="NCBI Taxonomy" id="1798498"/>
    <lineage>
        <taxon>Bacteria</taxon>
        <taxon>Candidatus Kaiseribacteriota</taxon>
    </lineage>
</organism>
<feature type="region of interest" description="Disordered" evidence="1">
    <location>
        <begin position="1"/>
        <end position="23"/>
    </location>
</feature>
<evidence type="ECO:0000313" key="2">
    <source>
        <dbReference type="EMBL" id="OGG70807.1"/>
    </source>
</evidence>
<name>A0A1F6EB19_9BACT</name>
<comment type="caution">
    <text evidence="2">The sequence shown here is derived from an EMBL/GenBank/DDBJ whole genome shotgun (WGS) entry which is preliminary data.</text>
</comment>
<proteinExistence type="predicted"/>
<accession>A0A1F6EB19</accession>
<reference evidence="2 3" key="1">
    <citation type="journal article" date="2016" name="Nat. Commun.">
        <title>Thousands of microbial genomes shed light on interconnected biogeochemical processes in an aquifer system.</title>
        <authorList>
            <person name="Anantharaman K."/>
            <person name="Brown C.T."/>
            <person name="Hug L.A."/>
            <person name="Sharon I."/>
            <person name="Castelle C.J."/>
            <person name="Probst A.J."/>
            <person name="Thomas B.C."/>
            <person name="Singh A."/>
            <person name="Wilkins M.J."/>
            <person name="Karaoz U."/>
            <person name="Brodie E.L."/>
            <person name="Williams K.H."/>
            <person name="Hubbard S.S."/>
            <person name="Banfield J.F."/>
        </authorList>
    </citation>
    <scope>NUCLEOTIDE SEQUENCE [LARGE SCALE GENOMIC DNA]</scope>
</reference>
<evidence type="ECO:0000313" key="3">
    <source>
        <dbReference type="Proteomes" id="UP000176914"/>
    </source>
</evidence>